<evidence type="ECO:0000313" key="3">
    <source>
        <dbReference type="Proteomes" id="UP000006727"/>
    </source>
</evidence>
<dbReference type="Proteomes" id="UP000006727">
    <property type="component" value="Chromosome 11"/>
</dbReference>
<reference evidence="2 3" key="1">
    <citation type="journal article" date="2008" name="Science">
        <title>The Physcomitrella genome reveals evolutionary insights into the conquest of land by plants.</title>
        <authorList>
            <person name="Rensing S."/>
            <person name="Lang D."/>
            <person name="Zimmer A."/>
            <person name="Terry A."/>
            <person name="Salamov A."/>
            <person name="Shapiro H."/>
            <person name="Nishiyama T."/>
            <person name="Perroud P.-F."/>
            <person name="Lindquist E."/>
            <person name="Kamisugi Y."/>
            <person name="Tanahashi T."/>
            <person name="Sakakibara K."/>
            <person name="Fujita T."/>
            <person name="Oishi K."/>
            <person name="Shin-I T."/>
            <person name="Kuroki Y."/>
            <person name="Toyoda A."/>
            <person name="Suzuki Y."/>
            <person name="Hashimoto A."/>
            <person name="Yamaguchi K."/>
            <person name="Sugano A."/>
            <person name="Kohara Y."/>
            <person name="Fujiyama A."/>
            <person name="Anterola A."/>
            <person name="Aoki S."/>
            <person name="Ashton N."/>
            <person name="Barbazuk W.B."/>
            <person name="Barker E."/>
            <person name="Bennetzen J."/>
            <person name="Bezanilla M."/>
            <person name="Blankenship R."/>
            <person name="Cho S.H."/>
            <person name="Dutcher S."/>
            <person name="Estelle M."/>
            <person name="Fawcett J.A."/>
            <person name="Gundlach H."/>
            <person name="Hanada K."/>
            <person name="Heyl A."/>
            <person name="Hicks K.A."/>
            <person name="Hugh J."/>
            <person name="Lohr M."/>
            <person name="Mayer K."/>
            <person name="Melkozernov A."/>
            <person name="Murata T."/>
            <person name="Nelson D."/>
            <person name="Pils B."/>
            <person name="Prigge M."/>
            <person name="Reiss B."/>
            <person name="Renner T."/>
            <person name="Rombauts S."/>
            <person name="Rushton P."/>
            <person name="Sanderfoot A."/>
            <person name="Schween G."/>
            <person name="Shiu S.-H."/>
            <person name="Stueber K."/>
            <person name="Theodoulou F.L."/>
            <person name="Tu H."/>
            <person name="Van de Peer Y."/>
            <person name="Verrier P.J."/>
            <person name="Waters E."/>
            <person name="Wood A."/>
            <person name="Yang L."/>
            <person name="Cove D."/>
            <person name="Cuming A."/>
            <person name="Hasebe M."/>
            <person name="Lucas S."/>
            <person name="Mishler D.B."/>
            <person name="Reski R."/>
            <person name="Grigoriev I."/>
            <person name="Quatrano R.S."/>
            <person name="Boore J.L."/>
        </authorList>
    </citation>
    <scope>NUCLEOTIDE SEQUENCE [LARGE SCALE GENOMIC DNA]</scope>
    <source>
        <strain evidence="2 3">cv. Gransden 2004</strain>
    </source>
</reference>
<feature type="compositionally biased region" description="Basic and acidic residues" evidence="1">
    <location>
        <begin position="85"/>
        <end position="105"/>
    </location>
</feature>
<dbReference type="Gramene" id="Pp3c11_9350V3.2">
    <property type="protein sequence ID" value="PAC:32959449.CDS.1"/>
    <property type="gene ID" value="Pp3c11_9350"/>
</dbReference>
<organism evidence="2 3">
    <name type="scientific">Physcomitrium patens</name>
    <name type="common">Spreading-leaved earth moss</name>
    <name type="synonym">Physcomitrella patens</name>
    <dbReference type="NCBI Taxonomy" id="3218"/>
    <lineage>
        <taxon>Eukaryota</taxon>
        <taxon>Viridiplantae</taxon>
        <taxon>Streptophyta</taxon>
        <taxon>Embryophyta</taxon>
        <taxon>Bryophyta</taxon>
        <taxon>Bryophytina</taxon>
        <taxon>Bryopsida</taxon>
        <taxon>Funariidae</taxon>
        <taxon>Funariales</taxon>
        <taxon>Funariaceae</taxon>
        <taxon>Physcomitrium</taxon>
    </lineage>
</organism>
<keyword evidence="3" id="KW-1185">Reference proteome</keyword>
<proteinExistence type="predicted"/>
<evidence type="ECO:0000313" key="2">
    <source>
        <dbReference type="EnsemblPlants" id="PAC:32959449.CDS.1"/>
    </source>
</evidence>
<name>A0A7I3ZSX4_PHYPA</name>
<dbReference type="EMBL" id="ABEU02000011">
    <property type="status" value="NOT_ANNOTATED_CDS"/>
    <property type="molecule type" value="Genomic_DNA"/>
</dbReference>
<reference evidence="2 3" key="2">
    <citation type="journal article" date="2018" name="Plant J.">
        <title>The Physcomitrella patens chromosome-scale assembly reveals moss genome structure and evolution.</title>
        <authorList>
            <person name="Lang D."/>
            <person name="Ullrich K.K."/>
            <person name="Murat F."/>
            <person name="Fuchs J."/>
            <person name="Jenkins J."/>
            <person name="Haas F.B."/>
            <person name="Piednoel M."/>
            <person name="Gundlach H."/>
            <person name="Van Bel M."/>
            <person name="Meyberg R."/>
            <person name="Vives C."/>
            <person name="Morata J."/>
            <person name="Symeonidi A."/>
            <person name="Hiss M."/>
            <person name="Muchero W."/>
            <person name="Kamisugi Y."/>
            <person name="Saleh O."/>
            <person name="Blanc G."/>
            <person name="Decker E.L."/>
            <person name="van Gessel N."/>
            <person name="Grimwood J."/>
            <person name="Hayes R.D."/>
            <person name="Graham S.W."/>
            <person name="Gunter L.E."/>
            <person name="McDaniel S.F."/>
            <person name="Hoernstein S.N.W."/>
            <person name="Larsson A."/>
            <person name="Li F.W."/>
            <person name="Perroud P.F."/>
            <person name="Phillips J."/>
            <person name="Ranjan P."/>
            <person name="Rokshar D.S."/>
            <person name="Rothfels C.J."/>
            <person name="Schneider L."/>
            <person name="Shu S."/>
            <person name="Stevenson D.W."/>
            <person name="Thummler F."/>
            <person name="Tillich M."/>
            <person name="Villarreal Aguilar J.C."/>
            <person name="Widiez T."/>
            <person name="Wong G.K."/>
            <person name="Wymore A."/>
            <person name="Zhang Y."/>
            <person name="Zimmer A.D."/>
            <person name="Quatrano R.S."/>
            <person name="Mayer K.F.X."/>
            <person name="Goodstein D."/>
            <person name="Casacuberta J.M."/>
            <person name="Vandepoele K."/>
            <person name="Reski R."/>
            <person name="Cuming A.C."/>
            <person name="Tuskan G.A."/>
            <person name="Maumus F."/>
            <person name="Salse J."/>
            <person name="Schmutz J."/>
            <person name="Rensing S.A."/>
        </authorList>
    </citation>
    <scope>NUCLEOTIDE SEQUENCE [LARGE SCALE GENOMIC DNA]</scope>
    <source>
        <strain evidence="2 3">cv. Gransden 2004</strain>
    </source>
</reference>
<dbReference type="AlphaFoldDB" id="A0A7I3ZSX4"/>
<dbReference type="EnsemblPlants" id="Pp3c11_9350V3.1">
    <property type="protein sequence ID" value="PAC:32959448.CDS.1"/>
    <property type="gene ID" value="Pp3c11_9350"/>
</dbReference>
<protein>
    <submittedName>
        <fullName evidence="2">Uncharacterized protein</fullName>
    </submittedName>
</protein>
<feature type="region of interest" description="Disordered" evidence="1">
    <location>
        <begin position="69"/>
        <end position="105"/>
    </location>
</feature>
<dbReference type="InParanoid" id="A0A7I3ZSX4"/>
<sequence length="105" mass="11934">MACSNARTKMRGAVTFLRYFHSIELEVKDSLIVILWAVCLCLRRLIDYVVELVTPLVLEIGRHHGVEVEGQPVDEMGEEGIVGSDSRHRSDVIRKEGGERRDSRQ</sequence>
<dbReference type="Gramene" id="Pp3c11_9350V3.1">
    <property type="protein sequence ID" value="PAC:32959448.CDS.1"/>
    <property type="gene ID" value="Pp3c11_9350"/>
</dbReference>
<dbReference type="EnsemblPlants" id="Pp3c11_9350V3.2">
    <property type="protein sequence ID" value="PAC:32959449.CDS.1"/>
    <property type="gene ID" value="Pp3c11_9350"/>
</dbReference>
<accession>A0A7I3ZSX4</accession>
<reference evidence="2" key="3">
    <citation type="submission" date="2020-12" db="UniProtKB">
        <authorList>
            <consortium name="EnsemblPlants"/>
        </authorList>
    </citation>
    <scope>IDENTIFICATION</scope>
</reference>
<evidence type="ECO:0000256" key="1">
    <source>
        <dbReference type="SAM" id="MobiDB-lite"/>
    </source>
</evidence>